<dbReference type="GO" id="GO:0003924">
    <property type="term" value="F:GTPase activity"/>
    <property type="evidence" value="ECO:0007669"/>
    <property type="project" value="InterPro"/>
</dbReference>
<dbReference type="SUPFAM" id="SSF52540">
    <property type="entry name" value="P-loop containing nucleoside triphosphate hydrolases"/>
    <property type="match status" value="1"/>
</dbReference>
<comment type="similarity">
    <text evidence="1">Belongs to the small GTPase superfamily. Rab family.</text>
</comment>
<dbReference type="EMBL" id="UYRU01068807">
    <property type="protein sequence ID" value="VDN18056.1"/>
    <property type="molecule type" value="Genomic_DNA"/>
</dbReference>
<dbReference type="PROSITE" id="PS51421">
    <property type="entry name" value="RAS"/>
    <property type="match status" value="1"/>
</dbReference>
<dbReference type="PANTHER" id="PTHR47980">
    <property type="entry name" value="LD44762P"/>
    <property type="match status" value="1"/>
</dbReference>
<evidence type="ECO:0000256" key="3">
    <source>
        <dbReference type="ARBA" id="ARBA00023134"/>
    </source>
</evidence>
<proteinExistence type="inferred from homology"/>
<dbReference type="AlphaFoldDB" id="A0A3P7PIP6"/>
<keyword evidence="3" id="KW-0342">GTP-binding</keyword>
<keyword evidence="4" id="KW-0636">Prenylation</keyword>
<reference evidence="5 6" key="1">
    <citation type="submission" date="2018-11" db="EMBL/GenBank/DDBJ databases">
        <authorList>
            <consortium name="Pathogen Informatics"/>
        </authorList>
    </citation>
    <scope>NUCLEOTIDE SEQUENCE [LARGE SCALE GENOMIC DNA]</scope>
</reference>
<gene>
    <name evidence="5" type="ORF">DILT_LOCUS13087</name>
</gene>
<dbReference type="InterPro" id="IPR050305">
    <property type="entry name" value="Small_GTPase_Rab"/>
</dbReference>
<dbReference type="Pfam" id="PF00071">
    <property type="entry name" value="Ras"/>
    <property type="match status" value="1"/>
</dbReference>
<evidence type="ECO:0000256" key="2">
    <source>
        <dbReference type="ARBA" id="ARBA00022741"/>
    </source>
</evidence>
<dbReference type="InterPro" id="IPR001806">
    <property type="entry name" value="Small_GTPase"/>
</dbReference>
<dbReference type="Gene3D" id="3.40.50.300">
    <property type="entry name" value="P-loop containing nucleotide triphosphate hydrolases"/>
    <property type="match status" value="1"/>
</dbReference>
<sequence length="82" mass="9332">MLEVRGFRSLCTVFLRDSMGFLLVFDLTNEKSLLSCREWMNMLCQHAYCDRPDVVLVGNKSDKVDERVISSAAAQDLADDLE</sequence>
<dbReference type="PROSITE" id="PS51419">
    <property type="entry name" value="RAB"/>
    <property type="match status" value="1"/>
</dbReference>
<dbReference type="OrthoDB" id="9989112at2759"/>
<evidence type="ECO:0008006" key="7">
    <source>
        <dbReference type="Google" id="ProtNLM"/>
    </source>
</evidence>
<dbReference type="GO" id="GO:0005525">
    <property type="term" value="F:GTP binding"/>
    <property type="evidence" value="ECO:0007669"/>
    <property type="project" value="UniProtKB-KW"/>
</dbReference>
<evidence type="ECO:0000313" key="5">
    <source>
        <dbReference type="EMBL" id="VDN18056.1"/>
    </source>
</evidence>
<keyword evidence="2" id="KW-0547">Nucleotide-binding</keyword>
<accession>A0A3P7PIP6</accession>
<dbReference type="Proteomes" id="UP000281553">
    <property type="component" value="Unassembled WGS sequence"/>
</dbReference>
<protein>
    <recommendedName>
        <fullName evidence="7">Small monomeric GTPase</fullName>
    </recommendedName>
</protein>
<evidence type="ECO:0000313" key="6">
    <source>
        <dbReference type="Proteomes" id="UP000281553"/>
    </source>
</evidence>
<keyword evidence="6" id="KW-1185">Reference proteome</keyword>
<dbReference type="SMART" id="SM00175">
    <property type="entry name" value="RAB"/>
    <property type="match status" value="1"/>
</dbReference>
<organism evidence="5 6">
    <name type="scientific">Dibothriocephalus latus</name>
    <name type="common">Fish tapeworm</name>
    <name type="synonym">Diphyllobothrium latum</name>
    <dbReference type="NCBI Taxonomy" id="60516"/>
    <lineage>
        <taxon>Eukaryota</taxon>
        <taxon>Metazoa</taxon>
        <taxon>Spiralia</taxon>
        <taxon>Lophotrochozoa</taxon>
        <taxon>Platyhelminthes</taxon>
        <taxon>Cestoda</taxon>
        <taxon>Eucestoda</taxon>
        <taxon>Diphyllobothriidea</taxon>
        <taxon>Diphyllobothriidae</taxon>
        <taxon>Dibothriocephalus</taxon>
    </lineage>
</organism>
<keyword evidence="4" id="KW-0449">Lipoprotein</keyword>
<evidence type="ECO:0000256" key="1">
    <source>
        <dbReference type="ARBA" id="ARBA00006270"/>
    </source>
</evidence>
<evidence type="ECO:0000256" key="4">
    <source>
        <dbReference type="ARBA" id="ARBA00023289"/>
    </source>
</evidence>
<name>A0A3P7PIP6_DIBLA</name>
<dbReference type="InterPro" id="IPR027417">
    <property type="entry name" value="P-loop_NTPase"/>
</dbReference>